<proteinExistence type="predicted"/>
<evidence type="ECO:0000313" key="2">
    <source>
        <dbReference type="EMBL" id="GAA1078403.1"/>
    </source>
</evidence>
<reference evidence="2 3" key="1">
    <citation type="journal article" date="2019" name="Int. J. Syst. Evol. Microbiol.">
        <title>The Global Catalogue of Microorganisms (GCM) 10K type strain sequencing project: providing services to taxonomists for standard genome sequencing and annotation.</title>
        <authorList>
            <consortium name="The Broad Institute Genomics Platform"/>
            <consortium name="The Broad Institute Genome Sequencing Center for Infectious Disease"/>
            <person name="Wu L."/>
            <person name="Ma J."/>
        </authorList>
    </citation>
    <scope>NUCLEOTIDE SEQUENCE [LARGE SCALE GENOMIC DNA]</scope>
    <source>
        <strain evidence="2 3">JCM 11445</strain>
    </source>
</reference>
<name>A0ABN1TFD5_9ACTN</name>
<keyword evidence="3" id="KW-1185">Reference proteome</keyword>
<keyword evidence="1" id="KW-0812">Transmembrane</keyword>
<feature type="transmembrane region" description="Helical" evidence="1">
    <location>
        <begin position="28"/>
        <end position="49"/>
    </location>
</feature>
<evidence type="ECO:0000256" key="1">
    <source>
        <dbReference type="SAM" id="Phobius"/>
    </source>
</evidence>
<organism evidence="2 3">
    <name type="scientific">Streptomyces rhizosphaericus</name>
    <dbReference type="NCBI Taxonomy" id="114699"/>
    <lineage>
        <taxon>Bacteria</taxon>
        <taxon>Bacillati</taxon>
        <taxon>Actinomycetota</taxon>
        <taxon>Actinomycetes</taxon>
        <taxon>Kitasatosporales</taxon>
        <taxon>Streptomycetaceae</taxon>
        <taxon>Streptomyces</taxon>
        <taxon>Streptomyces violaceusniger group</taxon>
    </lineage>
</organism>
<evidence type="ECO:0000313" key="3">
    <source>
        <dbReference type="Proteomes" id="UP001500033"/>
    </source>
</evidence>
<sequence length="50" mass="5833">MADMKTMRDKVSFWREPSMRQVARDYPWGVALVFLLGVVFWFGIVGPLLD</sequence>
<protein>
    <submittedName>
        <fullName evidence="2">Uncharacterized protein</fullName>
    </submittedName>
</protein>
<gene>
    <name evidence="2" type="ORF">GCM10009576_099670</name>
</gene>
<comment type="caution">
    <text evidence="2">The sequence shown here is derived from an EMBL/GenBank/DDBJ whole genome shotgun (WGS) entry which is preliminary data.</text>
</comment>
<accession>A0ABN1TFD5</accession>
<keyword evidence="1" id="KW-1133">Transmembrane helix</keyword>
<dbReference type="EMBL" id="BAAAIE010000694">
    <property type="protein sequence ID" value="GAA1078403.1"/>
    <property type="molecule type" value="Genomic_DNA"/>
</dbReference>
<keyword evidence="1" id="KW-0472">Membrane</keyword>
<dbReference type="Proteomes" id="UP001500033">
    <property type="component" value="Unassembled WGS sequence"/>
</dbReference>